<name>A0A915DU59_9BILA</name>
<evidence type="ECO:0000313" key="3">
    <source>
        <dbReference type="WBParaSite" id="jg22980"/>
    </source>
</evidence>
<keyword evidence="2" id="KW-1185">Reference proteome</keyword>
<evidence type="ECO:0000256" key="1">
    <source>
        <dbReference type="SAM" id="MobiDB-lite"/>
    </source>
</evidence>
<proteinExistence type="predicted"/>
<organism evidence="2 3">
    <name type="scientific">Ditylenchus dipsaci</name>
    <dbReference type="NCBI Taxonomy" id="166011"/>
    <lineage>
        <taxon>Eukaryota</taxon>
        <taxon>Metazoa</taxon>
        <taxon>Ecdysozoa</taxon>
        <taxon>Nematoda</taxon>
        <taxon>Chromadorea</taxon>
        <taxon>Rhabditida</taxon>
        <taxon>Tylenchina</taxon>
        <taxon>Tylenchomorpha</taxon>
        <taxon>Sphaerularioidea</taxon>
        <taxon>Anguinidae</taxon>
        <taxon>Anguininae</taxon>
        <taxon>Ditylenchus</taxon>
    </lineage>
</organism>
<dbReference type="AlphaFoldDB" id="A0A915DU59"/>
<reference evidence="3" key="1">
    <citation type="submission" date="2022-11" db="UniProtKB">
        <authorList>
            <consortium name="WormBaseParasite"/>
        </authorList>
    </citation>
    <scope>IDENTIFICATION</scope>
</reference>
<dbReference type="Proteomes" id="UP000887574">
    <property type="component" value="Unplaced"/>
</dbReference>
<feature type="compositionally biased region" description="Polar residues" evidence="1">
    <location>
        <begin position="1"/>
        <end position="19"/>
    </location>
</feature>
<evidence type="ECO:0000313" key="2">
    <source>
        <dbReference type="Proteomes" id="UP000887574"/>
    </source>
</evidence>
<accession>A0A915DU59</accession>
<feature type="compositionally biased region" description="Polar residues" evidence="1">
    <location>
        <begin position="126"/>
        <end position="140"/>
    </location>
</feature>
<feature type="compositionally biased region" description="Low complexity" evidence="1">
    <location>
        <begin position="24"/>
        <end position="34"/>
    </location>
</feature>
<feature type="region of interest" description="Disordered" evidence="1">
    <location>
        <begin position="1"/>
        <end position="52"/>
    </location>
</feature>
<dbReference type="WBParaSite" id="jg22980">
    <property type="protein sequence ID" value="jg22980"/>
    <property type="gene ID" value="jg22980"/>
</dbReference>
<sequence>MCRGESTQARSCLFSNANESPGKAQSTPAAAAPQQSPPAAPQQAPVPSEWRQWSSWSDCNSVPLSAEPPFRSRWRECNPCSTDTTVQCLPCQGASFEQMACQKPAPNTNYINPNLNGEQPFWAASPNGNPSQPSDHQPSNHPAVVSGVNGVGGANVLLVVAPTLGDTGQEDELCAGLPQCNAPPTVLTVSPGGEVPMQDQPAKQQVLLVSYPCSLCPPQYPLPCYTCIALPNPQAGKKKKK</sequence>
<protein>
    <submittedName>
        <fullName evidence="3">Uncharacterized protein</fullName>
    </submittedName>
</protein>
<feature type="region of interest" description="Disordered" evidence="1">
    <location>
        <begin position="111"/>
        <end position="143"/>
    </location>
</feature>